<dbReference type="InterPro" id="IPR011009">
    <property type="entry name" value="Kinase-like_dom_sf"/>
</dbReference>
<dbReference type="InterPro" id="IPR002575">
    <property type="entry name" value="Aminoglycoside_PTrfase"/>
</dbReference>
<evidence type="ECO:0000313" key="3">
    <source>
        <dbReference type="Proteomes" id="UP000259636"/>
    </source>
</evidence>
<keyword evidence="2" id="KW-0808">Transferase</keyword>
<proteinExistence type="predicted"/>
<gene>
    <name evidence="2" type="ORF">D0C37_28555</name>
</gene>
<dbReference type="Proteomes" id="UP000259636">
    <property type="component" value="Chromosome"/>
</dbReference>
<reference evidence="2 3" key="1">
    <citation type="submission" date="2018-08" db="EMBL/GenBank/DDBJ databases">
        <authorList>
            <person name="Ferrada E.E."/>
            <person name="Latorre B.A."/>
        </authorList>
    </citation>
    <scope>NUCLEOTIDE SEQUENCE [LARGE SCALE GENOMIC DNA]</scope>
    <source>
        <strain evidence="2 3">VK-A60T</strain>
    </source>
</reference>
<dbReference type="RefSeq" id="WP_101277283.1">
    <property type="nucleotide sequence ID" value="NZ_CP031742.1"/>
</dbReference>
<feature type="domain" description="Aminoglycoside phosphotransferase" evidence="1">
    <location>
        <begin position="49"/>
        <end position="257"/>
    </location>
</feature>
<evidence type="ECO:0000259" key="1">
    <source>
        <dbReference type="Pfam" id="PF01636"/>
    </source>
</evidence>
<dbReference type="GO" id="GO:0016740">
    <property type="term" value="F:transferase activity"/>
    <property type="evidence" value="ECO:0007669"/>
    <property type="project" value="UniProtKB-KW"/>
</dbReference>
<sequence length="315" mass="32663">MPCEDLHATLADHAAHRAHPVTPPHPHPCACPVRVLADRPDGTVVRHGHLVVKAHAPDAGPALHARLTAAASPGLAGIVLRPLAGAPVEVSGRLLTCWPYGTPVDPAAPGAAPWEETATLLARLHQAPPSVLGQSPPPARGPEKAERALARLRNSPLRGAARNAVLAAGAAASVRPARTGPAVCHGDLHLGQLVRDPEPGRGWVLIDVDDMGLGDPVWDLARPAAWFACGLMAPEDWVRFLTAYREAGGTAAGPPGEEWRELDGPARALTAQIAAQALVKAEQAARPLDEGESAFVDACARMAPLPHGPALDAAT</sequence>
<protein>
    <submittedName>
        <fullName evidence="2">Aminoglycoside phosphotransferase family protein</fullName>
    </submittedName>
</protein>
<dbReference type="GeneID" id="300118080"/>
<dbReference type="AlphaFoldDB" id="A0A385DJR0"/>
<organism evidence="2 3">
    <name type="scientific">Streptomyces koyangensis</name>
    <dbReference type="NCBI Taxonomy" id="188770"/>
    <lineage>
        <taxon>Bacteria</taxon>
        <taxon>Bacillati</taxon>
        <taxon>Actinomycetota</taxon>
        <taxon>Actinomycetes</taxon>
        <taxon>Kitasatosporales</taxon>
        <taxon>Streptomycetaceae</taxon>
        <taxon>Streptomyces</taxon>
        <taxon>Streptomyces aurantiacus group</taxon>
    </lineage>
</organism>
<dbReference type="Gene3D" id="3.90.1200.10">
    <property type="match status" value="1"/>
</dbReference>
<dbReference type="SUPFAM" id="SSF56112">
    <property type="entry name" value="Protein kinase-like (PK-like)"/>
    <property type="match status" value="1"/>
</dbReference>
<dbReference type="KEGG" id="sky:D0C37_28555"/>
<dbReference type="EMBL" id="CP031742">
    <property type="protein sequence ID" value="AXQ58164.1"/>
    <property type="molecule type" value="Genomic_DNA"/>
</dbReference>
<name>A0A385DJR0_9ACTN</name>
<evidence type="ECO:0000313" key="2">
    <source>
        <dbReference type="EMBL" id="AXQ58164.1"/>
    </source>
</evidence>
<dbReference type="Pfam" id="PF01636">
    <property type="entry name" value="APH"/>
    <property type="match status" value="1"/>
</dbReference>
<accession>A0A385DJR0</accession>